<dbReference type="Proteomes" id="UP001606134">
    <property type="component" value="Unassembled WGS sequence"/>
</dbReference>
<keyword evidence="4" id="KW-0804">Transcription</keyword>
<evidence type="ECO:0000256" key="3">
    <source>
        <dbReference type="ARBA" id="ARBA00023125"/>
    </source>
</evidence>
<dbReference type="SUPFAM" id="SSF53850">
    <property type="entry name" value="Periplasmic binding protein-like II"/>
    <property type="match status" value="1"/>
</dbReference>
<comment type="similarity">
    <text evidence="1">Belongs to the LysR transcriptional regulatory family.</text>
</comment>
<name>A0ABW7HBL4_9BURK</name>
<accession>A0ABW7HBL4</accession>
<dbReference type="InterPro" id="IPR036388">
    <property type="entry name" value="WH-like_DNA-bd_sf"/>
</dbReference>
<organism evidence="6 7">
    <name type="scientific">Pelomonas candidula</name>
    <dbReference type="NCBI Taxonomy" id="3299025"/>
    <lineage>
        <taxon>Bacteria</taxon>
        <taxon>Pseudomonadati</taxon>
        <taxon>Pseudomonadota</taxon>
        <taxon>Betaproteobacteria</taxon>
        <taxon>Burkholderiales</taxon>
        <taxon>Sphaerotilaceae</taxon>
        <taxon>Roseateles</taxon>
    </lineage>
</organism>
<keyword evidence="2" id="KW-0805">Transcription regulation</keyword>
<dbReference type="InterPro" id="IPR005119">
    <property type="entry name" value="LysR_subst-bd"/>
</dbReference>
<dbReference type="EMBL" id="JBIGIC010000005">
    <property type="protein sequence ID" value="MFG6487307.1"/>
    <property type="molecule type" value="Genomic_DNA"/>
</dbReference>
<dbReference type="PROSITE" id="PS50931">
    <property type="entry name" value="HTH_LYSR"/>
    <property type="match status" value="1"/>
</dbReference>
<dbReference type="Gene3D" id="3.40.190.290">
    <property type="match status" value="1"/>
</dbReference>
<dbReference type="InterPro" id="IPR050950">
    <property type="entry name" value="HTH-type_LysR_regulators"/>
</dbReference>
<evidence type="ECO:0000313" key="6">
    <source>
        <dbReference type="EMBL" id="MFG6487307.1"/>
    </source>
</evidence>
<dbReference type="Pfam" id="PF00126">
    <property type="entry name" value="HTH_1"/>
    <property type="match status" value="1"/>
</dbReference>
<dbReference type="Pfam" id="PF03466">
    <property type="entry name" value="LysR_substrate"/>
    <property type="match status" value="1"/>
</dbReference>
<comment type="caution">
    <text evidence="6">The sequence shown here is derived from an EMBL/GenBank/DDBJ whole genome shotgun (WGS) entry which is preliminary data.</text>
</comment>
<keyword evidence="3" id="KW-0238">DNA-binding</keyword>
<dbReference type="PANTHER" id="PTHR30419">
    <property type="entry name" value="HTH-TYPE TRANSCRIPTIONAL REGULATOR YBHD"/>
    <property type="match status" value="1"/>
</dbReference>
<evidence type="ECO:0000313" key="7">
    <source>
        <dbReference type="Proteomes" id="UP001606134"/>
    </source>
</evidence>
<dbReference type="PRINTS" id="PR00039">
    <property type="entry name" value="HTHLYSR"/>
</dbReference>
<gene>
    <name evidence="6" type="ORF">ACG04R_11560</name>
</gene>
<reference evidence="6 7" key="1">
    <citation type="submission" date="2024-08" db="EMBL/GenBank/DDBJ databases">
        <authorList>
            <person name="Lu H."/>
        </authorList>
    </citation>
    <scope>NUCLEOTIDE SEQUENCE [LARGE SCALE GENOMIC DNA]</scope>
    <source>
        <strain evidence="6 7">BYS78W</strain>
    </source>
</reference>
<evidence type="ECO:0000259" key="5">
    <source>
        <dbReference type="PROSITE" id="PS50931"/>
    </source>
</evidence>
<sequence length="303" mass="32513">MKLTNLRALVAAIEQGSLRAAARQIGVSQPALTKMIRELERELATTLLIRSTTGVLATAQGMVLYERALAADRELTQAVDQIQQLGGRMTGTLSIGAVPLAVMLLVPETLRTFGREFPDIQLRISEELYIAQLTRLRKGEVDIALGPLPEHLPAGEFAVEELMPIDMVIVVRRGNPAARARRLADLAELPWVYTGATADAGYAKTLYEAHGMKPPPAGALVNSTLGLLSIVASGNCIGLLPRQIAVHAFASQHLEIVPVEEGPLKLTLVALARADTAIKPSVRHFLAHLHRAAHHLTTGANSG</sequence>
<evidence type="ECO:0000256" key="1">
    <source>
        <dbReference type="ARBA" id="ARBA00009437"/>
    </source>
</evidence>
<feature type="domain" description="HTH lysR-type" evidence="5">
    <location>
        <begin position="1"/>
        <end position="58"/>
    </location>
</feature>
<evidence type="ECO:0000256" key="2">
    <source>
        <dbReference type="ARBA" id="ARBA00023015"/>
    </source>
</evidence>
<dbReference type="SUPFAM" id="SSF46785">
    <property type="entry name" value="Winged helix' DNA-binding domain"/>
    <property type="match status" value="1"/>
</dbReference>
<dbReference type="InterPro" id="IPR000847">
    <property type="entry name" value="LysR_HTH_N"/>
</dbReference>
<dbReference type="RefSeq" id="WP_394409908.1">
    <property type="nucleotide sequence ID" value="NZ_JBIGIC010000005.1"/>
</dbReference>
<dbReference type="InterPro" id="IPR036390">
    <property type="entry name" value="WH_DNA-bd_sf"/>
</dbReference>
<dbReference type="PANTHER" id="PTHR30419:SF30">
    <property type="entry name" value="LYSR FAMILY TRANSCRIPTIONAL REGULATOR"/>
    <property type="match status" value="1"/>
</dbReference>
<dbReference type="Gene3D" id="1.10.10.10">
    <property type="entry name" value="Winged helix-like DNA-binding domain superfamily/Winged helix DNA-binding domain"/>
    <property type="match status" value="1"/>
</dbReference>
<protein>
    <submittedName>
        <fullName evidence="6">LysR family transcriptional regulator</fullName>
    </submittedName>
</protein>
<evidence type="ECO:0000256" key="4">
    <source>
        <dbReference type="ARBA" id="ARBA00023163"/>
    </source>
</evidence>
<proteinExistence type="inferred from homology"/>
<keyword evidence="7" id="KW-1185">Reference proteome</keyword>